<dbReference type="AlphaFoldDB" id="A0AAN8P136"/>
<gene>
    <name evidence="1" type="ORF">RUM43_014687</name>
</gene>
<accession>A0AAN8P136</accession>
<evidence type="ECO:0000313" key="2">
    <source>
        <dbReference type="Proteomes" id="UP001372834"/>
    </source>
</evidence>
<dbReference type="Proteomes" id="UP001372834">
    <property type="component" value="Unassembled WGS sequence"/>
</dbReference>
<evidence type="ECO:0000313" key="1">
    <source>
        <dbReference type="EMBL" id="KAK6617085.1"/>
    </source>
</evidence>
<comment type="caution">
    <text evidence="1">The sequence shown here is derived from an EMBL/GenBank/DDBJ whole genome shotgun (WGS) entry which is preliminary data.</text>
</comment>
<organism evidence="1 2">
    <name type="scientific">Polyplax serrata</name>
    <name type="common">Common mouse louse</name>
    <dbReference type="NCBI Taxonomy" id="468196"/>
    <lineage>
        <taxon>Eukaryota</taxon>
        <taxon>Metazoa</taxon>
        <taxon>Ecdysozoa</taxon>
        <taxon>Arthropoda</taxon>
        <taxon>Hexapoda</taxon>
        <taxon>Insecta</taxon>
        <taxon>Pterygota</taxon>
        <taxon>Neoptera</taxon>
        <taxon>Paraneoptera</taxon>
        <taxon>Psocodea</taxon>
        <taxon>Troctomorpha</taxon>
        <taxon>Phthiraptera</taxon>
        <taxon>Anoplura</taxon>
        <taxon>Polyplacidae</taxon>
        <taxon>Polyplax</taxon>
    </lineage>
</organism>
<protein>
    <submittedName>
        <fullName evidence="1">Uncharacterized protein</fullName>
    </submittedName>
</protein>
<sequence>MTVTYTGEVATTQLCELFVTVKPGGGLSNGKFRNHWTDVDINAWLMAHKSFSNVNVYQIKSNTVNYFKEDMID</sequence>
<name>A0AAN8P136_POLSC</name>
<reference evidence="1 2" key="1">
    <citation type="submission" date="2023-10" db="EMBL/GenBank/DDBJ databases">
        <title>Genomes of two closely related lineages of the louse Polyplax serrata with different host specificities.</title>
        <authorList>
            <person name="Martinu J."/>
            <person name="Tarabai H."/>
            <person name="Stefka J."/>
            <person name="Hypsa V."/>
        </authorList>
    </citation>
    <scope>NUCLEOTIDE SEQUENCE [LARGE SCALE GENOMIC DNA]</scope>
    <source>
        <strain evidence="1">HR10_N</strain>
    </source>
</reference>
<dbReference type="EMBL" id="JAWJWE010000045">
    <property type="protein sequence ID" value="KAK6617085.1"/>
    <property type="molecule type" value="Genomic_DNA"/>
</dbReference>
<proteinExistence type="predicted"/>